<dbReference type="AlphaFoldDB" id="Q73LI8"/>
<gene>
    <name evidence="1" type="ordered locus">TDE_1874</name>
</gene>
<reference evidence="1 2" key="1">
    <citation type="journal article" date="2004" name="Proc. Natl. Acad. Sci. U.S.A.">
        <title>Comparison of the genome of the oral pathogen Treponema denticola with other spirochete genomes.</title>
        <authorList>
            <person name="Seshadri R."/>
            <person name="Myers G.S."/>
            <person name="Tettelin H."/>
            <person name="Eisen J.A."/>
            <person name="Heidelberg J.F."/>
            <person name="Dodson R.J."/>
            <person name="Davidsen T.M."/>
            <person name="DeBoy R.T."/>
            <person name="Fouts D.E."/>
            <person name="Haft D.H."/>
            <person name="Selengut J."/>
            <person name="Ren Q."/>
            <person name="Brinkac L.M."/>
            <person name="Madupu R."/>
            <person name="Kolonay J."/>
            <person name="Durkin S.A."/>
            <person name="Daugherty S.C."/>
            <person name="Shetty J."/>
            <person name="Shvartsbeyn A."/>
            <person name="Gebregeorgis E."/>
            <person name="Geer K."/>
            <person name="Tsegaye G."/>
            <person name="Malek J."/>
            <person name="Ayodeji B."/>
            <person name="Shatsman S."/>
            <person name="McLeod M.P."/>
            <person name="Smajs D."/>
            <person name="Howell J.K."/>
            <person name="Pal S."/>
            <person name="Amin A."/>
            <person name="Vashisth P."/>
            <person name="McNeill T.Z."/>
            <person name="Xiang Q."/>
            <person name="Sodergren E."/>
            <person name="Baca E."/>
            <person name="Weinstock G.M."/>
            <person name="Norris S.J."/>
            <person name="Fraser C.M."/>
            <person name="Paulsen I.T."/>
        </authorList>
    </citation>
    <scope>NUCLEOTIDE SEQUENCE [LARGE SCALE GENOMIC DNA]</scope>
    <source>
        <strain evidence="2">ATCC 35405 / DSM 14222 / CIP 103919 / JCM 8153 / KCTC 15104</strain>
    </source>
</reference>
<dbReference type="KEGG" id="tde:TDE_1874"/>
<dbReference type="EMBL" id="AE017226">
    <property type="protein sequence ID" value="AAS12389.1"/>
    <property type="molecule type" value="Genomic_DNA"/>
</dbReference>
<dbReference type="STRING" id="243275.TDE_1874"/>
<protein>
    <submittedName>
        <fullName evidence="1">Uncharacterized protein</fullName>
    </submittedName>
</protein>
<sequence>MLNKIEIFINFVNLCLTDEILDDRLKLDIGGKYKLKKIIL</sequence>
<dbReference type="HOGENOM" id="CLU_3298097_0_0_12"/>
<organism evidence="1 2">
    <name type="scientific">Treponema denticola (strain ATCC 35405 / DSM 14222 / CIP 103919 / JCM 8153 / KCTC 15104)</name>
    <dbReference type="NCBI Taxonomy" id="243275"/>
    <lineage>
        <taxon>Bacteria</taxon>
        <taxon>Pseudomonadati</taxon>
        <taxon>Spirochaetota</taxon>
        <taxon>Spirochaetia</taxon>
        <taxon>Spirochaetales</taxon>
        <taxon>Treponemataceae</taxon>
        <taxon>Treponema</taxon>
    </lineage>
</organism>
<dbReference type="PaxDb" id="243275-TDE_1874"/>
<evidence type="ECO:0000313" key="1">
    <source>
        <dbReference type="EMBL" id="AAS12389.1"/>
    </source>
</evidence>
<accession>Q73LI8</accession>
<dbReference type="Proteomes" id="UP000008212">
    <property type="component" value="Chromosome"/>
</dbReference>
<evidence type="ECO:0000313" key="2">
    <source>
        <dbReference type="Proteomes" id="UP000008212"/>
    </source>
</evidence>
<keyword evidence="2" id="KW-1185">Reference proteome</keyword>
<proteinExistence type="predicted"/>
<name>Q73LI8_TREDE</name>